<dbReference type="Proteomes" id="UP000789920">
    <property type="component" value="Unassembled WGS sequence"/>
</dbReference>
<name>A0ACA9SYB1_9GLOM</name>
<protein>
    <submittedName>
        <fullName evidence="1">16543_t:CDS:1</fullName>
    </submittedName>
</protein>
<comment type="caution">
    <text evidence="1">The sequence shown here is derived from an EMBL/GenBank/DDBJ whole genome shotgun (WGS) entry which is preliminary data.</text>
</comment>
<reference evidence="1" key="1">
    <citation type="submission" date="2021-06" db="EMBL/GenBank/DDBJ databases">
        <authorList>
            <person name="Kallberg Y."/>
            <person name="Tangrot J."/>
            <person name="Rosling A."/>
        </authorList>
    </citation>
    <scope>NUCLEOTIDE SEQUENCE</scope>
    <source>
        <strain evidence="1">MA461A</strain>
    </source>
</reference>
<keyword evidence="2" id="KW-1185">Reference proteome</keyword>
<evidence type="ECO:0000313" key="1">
    <source>
        <dbReference type="EMBL" id="CAG8850153.1"/>
    </source>
</evidence>
<dbReference type="EMBL" id="CAJVQC010169330">
    <property type="protein sequence ID" value="CAG8850153.1"/>
    <property type="molecule type" value="Genomic_DNA"/>
</dbReference>
<evidence type="ECO:0000313" key="2">
    <source>
        <dbReference type="Proteomes" id="UP000789920"/>
    </source>
</evidence>
<organism evidence="1 2">
    <name type="scientific">Racocetra persica</name>
    <dbReference type="NCBI Taxonomy" id="160502"/>
    <lineage>
        <taxon>Eukaryota</taxon>
        <taxon>Fungi</taxon>
        <taxon>Fungi incertae sedis</taxon>
        <taxon>Mucoromycota</taxon>
        <taxon>Glomeromycotina</taxon>
        <taxon>Glomeromycetes</taxon>
        <taxon>Diversisporales</taxon>
        <taxon>Gigasporaceae</taxon>
        <taxon>Racocetra</taxon>
    </lineage>
</organism>
<accession>A0ACA9SYB1</accession>
<proteinExistence type="predicted"/>
<gene>
    <name evidence="1" type="ORF">RPERSI_LOCUS35948</name>
</gene>
<feature type="non-terminal residue" evidence="1">
    <location>
        <position position="79"/>
    </location>
</feature>
<feature type="non-terminal residue" evidence="1">
    <location>
        <position position="1"/>
    </location>
</feature>
<sequence length="79" mass="8822">NYLVECYDEDNLIFDVSESFDSLTKSSKFAILDKKGKSYNVADTPGIFDTNDISDVTINEIIRTIVNCSSGIKAILFVF</sequence>